<evidence type="ECO:0000256" key="2">
    <source>
        <dbReference type="ARBA" id="ARBA00022691"/>
    </source>
</evidence>
<feature type="domain" description="Radical SAM core" evidence="7">
    <location>
        <begin position="81"/>
        <end position="296"/>
    </location>
</feature>
<feature type="binding site" evidence="6">
    <location>
        <position position="103"/>
    </location>
    <ligand>
        <name>[4Fe-4S] cluster</name>
        <dbReference type="ChEBI" id="CHEBI:49883"/>
        <note>4Fe-4S-S-AdoMet</note>
    </ligand>
</feature>
<keyword evidence="1" id="KW-0004">4Fe-4S</keyword>
<keyword evidence="2 6" id="KW-0949">S-adenosyl-L-methionine</keyword>
<evidence type="ECO:0000256" key="4">
    <source>
        <dbReference type="ARBA" id="ARBA00023004"/>
    </source>
</evidence>
<dbReference type="EMBL" id="JACXWD010000063">
    <property type="protein sequence ID" value="MBD3869158.1"/>
    <property type="molecule type" value="Genomic_DNA"/>
</dbReference>
<dbReference type="InterPro" id="IPR034457">
    <property type="entry name" value="Organic_radical-activating"/>
</dbReference>
<dbReference type="PANTHER" id="PTHR30352">
    <property type="entry name" value="PYRUVATE FORMATE-LYASE-ACTIVATING ENZYME"/>
    <property type="match status" value="1"/>
</dbReference>
<evidence type="ECO:0000256" key="5">
    <source>
        <dbReference type="ARBA" id="ARBA00023014"/>
    </source>
</evidence>
<dbReference type="NCBIfam" id="TIGR04337">
    <property type="entry name" value="AmmeMemoSam_rS"/>
    <property type="match status" value="1"/>
</dbReference>
<evidence type="ECO:0000259" key="7">
    <source>
        <dbReference type="PROSITE" id="PS51918"/>
    </source>
</evidence>
<accession>A0A8J6Y2E3</accession>
<gene>
    <name evidence="8" type="primary">amrS</name>
    <name evidence="8" type="ORF">IFK94_13630</name>
</gene>
<dbReference type="PROSITE" id="PS51918">
    <property type="entry name" value="RADICAL_SAM"/>
    <property type="match status" value="1"/>
</dbReference>
<dbReference type="InterPro" id="IPR007197">
    <property type="entry name" value="rSAM"/>
</dbReference>
<dbReference type="SFLD" id="SFLDS00029">
    <property type="entry name" value="Radical_SAM"/>
    <property type="match status" value="1"/>
</dbReference>
<dbReference type="PIRSF" id="PIRSF004869">
    <property type="entry name" value="PflX_prd"/>
    <property type="match status" value="1"/>
</dbReference>
<evidence type="ECO:0000313" key="8">
    <source>
        <dbReference type="EMBL" id="MBD3869158.1"/>
    </source>
</evidence>
<protein>
    <submittedName>
        <fullName evidence="8">AmmeMemoRadiSam system radical SAM enzyme</fullName>
    </submittedName>
</protein>
<dbReference type="AlphaFoldDB" id="A0A8J6Y2E3"/>
<reference evidence="8 9" key="1">
    <citation type="submission" date="2020-08" db="EMBL/GenBank/DDBJ databases">
        <title>Acidobacteriota in marine sediments use diverse sulfur dissimilation pathways.</title>
        <authorList>
            <person name="Wasmund K."/>
        </authorList>
    </citation>
    <scope>NUCLEOTIDE SEQUENCE [LARGE SCALE GENOMIC DNA]</scope>
    <source>
        <strain evidence="8">MAG AM4</strain>
    </source>
</reference>
<keyword evidence="5 6" id="KW-0411">Iron-sulfur</keyword>
<comment type="caution">
    <text evidence="8">The sequence shown here is derived from an EMBL/GenBank/DDBJ whole genome shotgun (WGS) entry which is preliminary data.</text>
</comment>
<dbReference type="GO" id="GO:0046872">
    <property type="term" value="F:metal ion binding"/>
    <property type="evidence" value="ECO:0007669"/>
    <property type="project" value="UniProtKB-KW"/>
</dbReference>
<evidence type="ECO:0000256" key="6">
    <source>
        <dbReference type="PIRSR" id="PIRSR004869-50"/>
    </source>
</evidence>
<keyword evidence="3 6" id="KW-0479">Metal-binding</keyword>
<feature type="non-terminal residue" evidence="8">
    <location>
        <position position="342"/>
    </location>
</feature>
<organism evidence="8 9">
    <name type="scientific">Candidatus Polarisedimenticola svalbardensis</name>
    <dbReference type="NCBI Taxonomy" id="2886004"/>
    <lineage>
        <taxon>Bacteria</taxon>
        <taxon>Pseudomonadati</taxon>
        <taxon>Acidobacteriota</taxon>
        <taxon>Candidatus Polarisedimenticolia</taxon>
        <taxon>Candidatus Polarisedimenticolales</taxon>
        <taxon>Candidatus Polarisedimenticolaceae</taxon>
        <taxon>Candidatus Polarisedimenticola</taxon>
    </lineage>
</organism>
<dbReference type="CDD" id="cd01335">
    <property type="entry name" value="Radical_SAM"/>
    <property type="match status" value="1"/>
</dbReference>
<dbReference type="InterPro" id="IPR058240">
    <property type="entry name" value="rSAM_sf"/>
</dbReference>
<evidence type="ECO:0000313" key="9">
    <source>
        <dbReference type="Proteomes" id="UP000648239"/>
    </source>
</evidence>
<keyword evidence="4 6" id="KW-0408">Iron</keyword>
<dbReference type="InterPro" id="IPR013785">
    <property type="entry name" value="Aldolase_TIM"/>
</dbReference>
<evidence type="ECO:0000256" key="1">
    <source>
        <dbReference type="ARBA" id="ARBA00022485"/>
    </source>
</evidence>
<dbReference type="PANTHER" id="PTHR30352:SF5">
    <property type="entry name" value="PYRUVATE FORMATE-LYASE 1-ACTIVATING ENZYME"/>
    <property type="match status" value="1"/>
</dbReference>
<dbReference type="Pfam" id="PF04055">
    <property type="entry name" value="Radical_SAM"/>
    <property type="match status" value="1"/>
</dbReference>
<dbReference type="SUPFAM" id="SSF102114">
    <property type="entry name" value="Radical SAM enzymes"/>
    <property type="match status" value="1"/>
</dbReference>
<comment type="cofactor">
    <cofactor evidence="6">
        <name>[4Fe-4S] cluster</name>
        <dbReference type="ChEBI" id="CHEBI:49883"/>
    </cofactor>
    <text evidence="6">Binds 1 [4Fe-4S] cluster. The cluster is coordinated with 3 cysteines and an exchangeable S-adenosyl-L-methionine.</text>
</comment>
<dbReference type="SFLD" id="SFLDG01101">
    <property type="entry name" value="Uncharacterised_Radical_SAM_Su"/>
    <property type="match status" value="1"/>
</dbReference>
<dbReference type="InterPro" id="IPR016431">
    <property type="entry name" value="Pyrv-formate_lyase-activ_prd"/>
</dbReference>
<dbReference type="Proteomes" id="UP000648239">
    <property type="component" value="Unassembled WGS sequence"/>
</dbReference>
<dbReference type="InterPro" id="IPR027596">
    <property type="entry name" value="AmmeMemoSam_rS"/>
</dbReference>
<feature type="binding site" evidence="6">
    <location>
        <position position="100"/>
    </location>
    <ligand>
        <name>[4Fe-4S] cluster</name>
        <dbReference type="ChEBI" id="CHEBI:49883"/>
        <note>4Fe-4S-S-AdoMet</note>
    </ligand>
</feature>
<dbReference type="GO" id="GO:0051539">
    <property type="term" value="F:4 iron, 4 sulfur cluster binding"/>
    <property type="evidence" value="ECO:0007669"/>
    <property type="project" value="UniProtKB-KW"/>
</dbReference>
<proteinExistence type="predicted"/>
<feature type="binding site" evidence="6">
    <location>
        <position position="96"/>
    </location>
    <ligand>
        <name>[4Fe-4S] cluster</name>
        <dbReference type="ChEBI" id="CHEBI:49883"/>
        <note>4Fe-4S-S-AdoMet</note>
    </ligand>
</feature>
<name>A0A8J6Y2E3_9BACT</name>
<dbReference type="GO" id="GO:0003824">
    <property type="term" value="F:catalytic activity"/>
    <property type="evidence" value="ECO:0007669"/>
    <property type="project" value="InterPro"/>
</dbReference>
<evidence type="ECO:0000256" key="3">
    <source>
        <dbReference type="ARBA" id="ARBA00022723"/>
    </source>
</evidence>
<sequence>MNVRTLDEQLKARTGAAADNLVQTLENRKVRCVACGHRCVILEGLDGICRVRFNRGGLLRVPRGYVGGIAVDPIEKKPFFHVLPGARAVSFGMLGCDLHCGYCQNWLTSQTLRDAGALAGPRDVQASDIVEMAERSGAPVIVSTYNEPLITAEWAMEIFRPAAEQGILCGFVSNGNATPEVLGFLRPSTSLFKVDLKGFRKDTYRQLGGRLETVLDSIRAIHDAGFWIEIVTLVVPGFNDSEEELRGIAAFLAGVDLGIPWHVTAFHGDYRMKDRRDTTMADLIRAREIGIDAGLRFVYAGNCAGRGNGCEDTFCPGCREPLVRRDGYQVLENRVEAGGRCP</sequence>
<dbReference type="Gene3D" id="3.20.20.70">
    <property type="entry name" value="Aldolase class I"/>
    <property type="match status" value="1"/>
</dbReference>